<evidence type="ECO:0000256" key="8">
    <source>
        <dbReference type="SAM" id="Phobius"/>
    </source>
</evidence>
<feature type="transmembrane region" description="Helical" evidence="8">
    <location>
        <begin position="649"/>
        <end position="673"/>
    </location>
</feature>
<organism evidence="11 12">
    <name type="scientific">Streptomyces kunmingensis</name>
    <dbReference type="NCBI Taxonomy" id="68225"/>
    <lineage>
        <taxon>Bacteria</taxon>
        <taxon>Bacillati</taxon>
        <taxon>Actinomycetota</taxon>
        <taxon>Actinomycetes</taxon>
        <taxon>Kitasatosporales</taxon>
        <taxon>Streptomycetaceae</taxon>
        <taxon>Streptomyces</taxon>
    </lineage>
</organism>
<evidence type="ECO:0000256" key="6">
    <source>
        <dbReference type="ARBA" id="ARBA00038076"/>
    </source>
</evidence>
<comment type="subcellular location">
    <subcellularLocation>
        <location evidence="1">Cell membrane</location>
        <topology evidence="1">Multi-pass membrane protein</topology>
    </subcellularLocation>
</comment>
<comment type="similarity">
    <text evidence="6">Belongs to the ABC-4 integral membrane protein family.</text>
</comment>
<evidence type="ECO:0000256" key="5">
    <source>
        <dbReference type="ARBA" id="ARBA00023136"/>
    </source>
</evidence>
<reference evidence="11 12" key="1">
    <citation type="submission" date="2022-10" db="EMBL/GenBank/DDBJ databases">
        <authorList>
            <person name="Xie J."/>
            <person name="Shen N."/>
        </authorList>
    </citation>
    <scope>NUCLEOTIDE SEQUENCE [LARGE SCALE GENOMIC DNA]</scope>
    <source>
        <strain evidence="11 12">DSM 41681</strain>
    </source>
</reference>
<evidence type="ECO:0000313" key="12">
    <source>
        <dbReference type="Proteomes" id="UP001352223"/>
    </source>
</evidence>
<keyword evidence="9" id="KW-0732">Signal</keyword>
<feature type="transmembrane region" description="Helical" evidence="8">
    <location>
        <begin position="743"/>
        <end position="765"/>
    </location>
</feature>
<keyword evidence="4 8" id="KW-1133">Transmembrane helix</keyword>
<evidence type="ECO:0000256" key="2">
    <source>
        <dbReference type="ARBA" id="ARBA00022475"/>
    </source>
</evidence>
<keyword evidence="12" id="KW-1185">Reference proteome</keyword>
<keyword evidence="5 8" id="KW-0472">Membrane</keyword>
<proteinExistence type="inferred from homology"/>
<feature type="transmembrane region" description="Helical" evidence="8">
    <location>
        <begin position="405"/>
        <end position="426"/>
    </location>
</feature>
<feature type="domain" description="ABC3 transporter permease C-terminal" evidence="10">
    <location>
        <begin position="653"/>
        <end position="772"/>
    </location>
</feature>
<dbReference type="Pfam" id="PF02687">
    <property type="entry name" value="FtsX"/>
    <property type="match status" value="2"/>
</dbReference>
<dbReference type="EMBL" id="JAOZYB010000336">
    <property type="protein sequence ID" value="MEB3965733.1"/>
    <property type="molecule type" value="Genomic_DNA"/>
</dbReference>
<feature type="region of interest" description="Disordered" evidence="7">
    <location>
        <begin position="81"/>
        <end position="104"/>
    </location>
</feature>
<keyword evidence="3 8" id="KW-0812">Transmembrane</keyword>
<feature type="transmembrane region" description="Helical" evidence="8">
    <location>
        <begin position="694"/>
        <end position="723"/>
    </location>
</feature>
<evidence type="ECO:0000256" key="9">
    <source>
        <dbReference type="SAM" id="SignalP"/>
    </source>
</evidence>
<dbReference type="InterPro" id="IPR003838">
    <property type="entry name" value="ABC3_permease_C"/>
</dbReference>
<dbReference type="PANTHER" id="PTHR30572">
    <property type="entry name" value="MEMBRANE COMPONENT OF TRANSPORTER-RELATED"/>
    <property type="match status" value="1"/>
</dbReference>
<evidence type="ECO:0000256" key="3">
    <source>
        <dbReference type="ARBA" id="ARBA00022692"/>
    </source>
</evidence>
<feature type="transmembrane region" description="Helical" evidence="8">
    <location>
        <begin position="328"/>
        <end position="350"/>
    </location>
</feature>
<feature type="chain" id="PRO_5045254428" evidence="9">
    <location>
        <begin position="23"/>
        <end position="782"/>
    </location>
</feature>
<evidence type="ECO:0000313" key="11">
    <source>
        <dbReference type="EMBL" id="MEB3965733.1"/>
    </source>
</evidence>
<sequence>MMAVAAAILGGSLLVASGAPFADSFARQHGAHLSMEFEAGAAQSDADATRSGAGAATEKQLAETAHRTGVEAASGPFRTVSAAPRTEKGPELPPVTIVGRGDPGGKVDTLTLTSGRWAERPGEIVLSADGGIFPELGRTLEFAGLPGSPDLEVVGVARSATRTADAWVLPAQLTASANPAARAGYQMLYRLTAADTAAQVAAGRDAVAARLPDGAATGSQSWLTVRKNAERDIALFVPFLIAFGVLGLVMSVLIVGHVVTAAVGAGQRRIGILKAVGFTPGQVVRAYVGQALIPAAIGTAAGVVVGHLLVVPVLSEAADAYGTTPSGIAPWVDVTVIAGTLAVVAATAWAGARRAGRLRTVDALALGRGPASARGRWAARLGARARLPRPIGLGLARPFARPARAAAMAIAVVFGTAAVTFAVGLGSSLGEVTKARAHQVADVTIDPHAPPADAPPGPDPAAEAKARAAAAALAEADPAALDAAIEKQPGTRAHYGRATGQVTLAGVSGATDVIAFDGDASWGGYAMVTGRWIGAPGEAVVPTPFLEATGAAVGDTVSLDHRGKRVAVRIVGTVLDTRNDGMEVFTDLTTFTAADVELKPTSHYIALRPGTDRADYLEALNADLQSLHLTADVPEPGNGSDQVVALNSLTALLTTLLVAVAALGVLNGVLLDTRERAREMGIHKALGMTPRQTVLTIVTSVVLTGLAGGALGVPLGLALHHVIVPAMGDSAGIGLPASVMDVYAPGRLAVLVLGGLLIAVLGALLPAVRTARTRTVTALRTE</sequence>
<keyword evidence="2" id="KW-1003">Cell membrane</keyword>
<feature type="transmembrane region" description="Helical" evidence="8">
    <location>
        <begin position="235"/>
        <end position="265"/>
    </location>
</feature>
<feature type="domain" description="ABC3 transporter permease C-terminal" evidence="10">
    <location>
        <begin position="242"/>
        <end position="350"/>
    </location>
</feature>
<feature type="transmembrane region" description="Helical" evidence="8">
    <location>
        <begin position="286"/>
        <end position="308"/>
    </location>
</feature>
<evidence type="ECO:0000256" key="1">
    <source>
        <dbReference type="ARBA" id="ARBA00004651"/>
    </source>
</evidence>
<accession>A0ABU6CLZ8</accession>
<evidence type="ECO:0000256" key="4">
    <source>
        <dbReference type="ARBA" id="ARBA00022989"/>
    </source>
</evidence>
<evidence type="ECO:0000259" key="10">
    <source>
        <dbReference type="Pfam" id="PF02687"/>
    </source>
</evidence>
<dbReference type="InterPro" id="IPR050250">
    <property type="entry name" value="Macrolide_Exporter_MacB"/>
</dbReference>
<gene>
    <name evidence="11" type="ORF">OKJ48_36755</name>
</gene>
<dbReference type="PANTHER" id="PTHR30572:SF4">
    <property type="entry name" value="ABC TRANSPORTER PERMEASE YTRF"/>
    <property type="match status" value="1"/>
</dbReference>
<feature type="signal peptide" evidence="9">
    <location>
        <begin position="1"/>
        <end position="22"/>
    </location>
</feature>
<name>A0ABU6CLZ8_9ACTN</name>
<evidence type="ECO:0000256" key="7">
    <source>
        <dbReference type="SAM" id="MobiDB-lite"/>
    </source>
</evidence>
<dbReference type="RefSeq" id="WP_324774322.1">
    <property type="nucleotide sequence ID" value="NZ_BAAATS010000028.1"/>
</dbReference>
<comment type="caution">
    <text evidence="11">The sequence shown here is derived from an EMBL/GenBank/DDBJ whole genome shotgun (WGS) entry which is preliminary data.</text>
</comment>
<protein>
    <submittedName>
        <fullName evidence="11">FtsX-like permease family protein</fullName>
    </submittedName>
</protein>
<dbReference type="Proteomes" id="UP001352223">
    <property type="component" value="Unassembled WGS sequence"/>
</dbReference>